<keyword evidence="2" id="KW-1185">Reference proteome</keyword>
<proteinExistence type="predicted"/>
<organism evidence="1 2">
    <name type="scientific">Massilia violaceinigra</name>
    <dbReference type="NCBI Taxonomy" id="2045208"/>
    <lineage>
        <taxon>Bacteria</taxon>
        <taxon>Pseudomonadati</taxon>
        <taxon>Pseudomonadota</taxon>
        <taxon>Betaproteobacteria</taxon>
        <taxon>Burkholderiales</taxon>
        <taxon>Oxalobacteraceae</taxon>
        <taxon>Telluria group</taxon>
        <taxon>Massilia</taxon>
    </lineage>
</organism>
<protein>
    <submittedName>
        <fullName evidence="1">Uncharacterized protein</fullName>
    </submittedName>
</protein>
<evidence type="ECO:0000313" key="1">
    <source>
        <dbReference type="EMBL" id="ATQ76917.1"/>
    </source>
</evidence>
<accession>A0A2D2DPK7</accession>
<dbReference type="EMBL" id="CP024608">
    <property type="protein sequence ID" value="ATQ76917.1"/>
    <property type="molecule type" value="Genomic_DNA"/>
</dbReference>
<gene>
    <name evidence="1" type="ORF">CR152_22145</name>
</gene>
<dbReference type="AlphaFoldDB" id="A0A2D2DPK7"/>
<evidence type="ECO:0000313" key="2">
    <source>
        <dbReference type="Proteomes" id="UP000229897"/>
    </source>
</evidence>
<dbReference type="KEGG" id="mass:CR152_22145"/>
<sequence>MLLQEWPIALIAHHPANISYLHQRRAAAFRPPTGQRLRWDGMHDGAGSTELTSIEEVLL</sequence>
<reference evidence="1" key="1">
    <citation type="submission" date="2017-10" db="EMBL/GenBank/DDBJ databases">
        <title>Massilia psychrophilum sp. nov., a novel purple-pigmented bacterium isolated from Tianshan glacier, Xinjiang Municipality, China.</title>
        <authorList>
            <person name="Wang H."/>
        </authorList>
    </citation>
    <scope>NUCLEOTIDE SEQUENCE [LARGE SCALE GENOMIC DNA]</scope>
    <source>
        <strain evidence="1">B2</strain>
    </source>
</reference>
<name>A0A2D2DPK7_9BURK</name>
<dbReference type="Proteomes" id="UP000229897">
    <property type="component" value="Chromosome"/>
</dbReference>